<proteinExistence type="predicted"/>
<accession>A0A7D5NGW0</accession>
<dbReference type="KEGG" id="acog:HWD57_21305"/>
<evidence type="ECO:0000313" key="1">
    <source>
        <dbReference type="EMBL" id="KFB76071.1"/>
    </source>
</evidence>
<dbReference type="AlphaFoldDB" id="A0A080M4X0"/>
<dbReference type="STRING" id="1453999.AW06_002868"/>
<dbReference type="RefSeq" id="WP_034950600.1">
    <property type="nucleotide sequence ID" value="NZ_JDST02000064.1"/>
</dbReference>
<reference evidence="2" key="3">
    <citation type="submission" date="2020-06" db="EMBL/GenBank/DDBJ databases">
        <authorList>
            <person name="Arumugam K."/>
            <person name="Besarab I."/>
            <person name="Haryono M."/>
            <person name="Bagci C."/>
            <person name="Beier S."/>
            <person name="Buchfink B."/>
            <person name="Gorska A."/>
            <person name="Qiu G."/>
            <person name="Huson D.H."/>
            <person name="Williams R.B."/>
        </authorList>
    </citation>
    <scope>NUCLEOTIDE SEQUENCE</scope>
    <source>
        <strain evidence="2">SSA1</strain>
    </source>
</reference>
<reference evidence="1 3" key="1">
    <citation type="submission" date="2014-02" db="EMBL/GenBank/DDBJ databases">
        <title>Expanding our view of genomic diversity in Candidatus Accumulibacter clades.</title>
        <authorList>
            <person name="Skennerton C.T."/>
            <person name="Barr J.J."/>
            <person name="Slater F.R."/>
            <person name="Bond P.L."/>
            <person name="Tyson G.W."/>
        </authorList>
    </citation>
    <scope>NUCLEOTIDE SEQUENCE [LARGE SCALE GENOMIC DNA]</scope>
    <source>
        <strain evidence="3">SK-02</strain>
    </source>
</reference>
<gene>
    <name evidence="1" type="ORF">AW06_002868</name>
    <name evidence="2" type="ORF">HWD57_21305</name>
</gene>
<dbReference type="Proteomes" id="UP000509684">
    <property type="component" value="Chromosome"/>
</dbReference>
<name>A0A080M4X0_9PROT</name>
<organism evidence="1 3">
    <name type="scientific">Candidatus Accumulibacter cognatus</name>
    <dbReference type="NCBI Taxonomy" id="2954383"/>
    <lineage>
        <taxon>Bacteria</taxon>
        <taxon>Pseudomonadati</taxon>
        <taxon>Pseudomonadota</taxon>
        <taxon>Betaproteobacteria</taxon>
        <taxon>Candidatus Accumulibacter</taxon>
    </lineage>
</organism>
<dbReference type="Proteomes" id="UP000021315">
    <property type="component" value="Unassembled WGS sequence"/>
</dbReference>
<evidence type="ECO:0000313" key="3">
    <source>
        <dbReference type="Proteomes" id="UP000021315"/>
    </source>
</evidence>
<evidence type="ECO:0000313" key="4">
    <source>
        <dbReference type="Proteomes" id="UP000509684"/>
    </source>
</evidence>
<protein>
    <submittedName>
        <fullName evidence="1">Uncharacterized protein</fullName>
    </submittedName>
</protein>
<evidence type="ECO:0000313" key="2">
    <source>
        <dbReference type="EMBL" id="QLH52028.1"/>
    </source>
</evidence>
<dbReference type="EMBL" id="CP058708">
    <property type="protein sequence ID" value="QLH52028.1"/>
    <property type="molecule type" value="Genomic_DNA"/>
</dbReference>
<accession>A0A080M4X0</accession>
<dbReference type="EMBL" id="JDST02000064">
    <property type="protein sequence ID" value="KFB76071.1"/>
    <property type="molecule type" value="Genomic_DNA"/>
</dbReference>
<keyword evidence="3" id="KW-1185">Reference proteome</keyword>
<reference evidence="2 4" key="2">
    <citation type="journal article" date="2019" name="Microbiome">
        <title>Annotated bacterial chromosomes from frame-shift-corrected long-read metagenomic data.</title>
        <authorList>
            <person name="Arumugam K."/>
            <person name="Bagci C."/>
            <person name="Bessarab I."/>
            <person name="Beier S."/>
            <person name="Buchfink B."/>
            <person name="Gorska A."/>
            <person name="Qiu G."/>
            <person name="Huson D.H."/>
            <person name="Williams R.B.H."/>
        </authorList>
    </citation>
    <scope>NUCLEOTIDE SEQUENCE [LARGE SCALE GENOMIC DNA]</scope>
    <source>
        <strain evidence="2">SSA1</strain>
    </source>
</reference>
<sequence length="60" mass="6746">MKYLARTNVNHNQDLYTVGAEIELSNDEAAPLLECKAIEPLHKPFFKASEKPTSEEEANV</sequence>